<dbReference type="GO" id="GO:0007064">
    <property type="term" value="P:mitotic sister chromatid cohesion"/>
    <property type="evidence" value="ECO:0007669"/>
    <property type="project" value="InterPro"/>
</dbReference>
<sequence length="1217" mass="134952">MPARTSLQRLDFNDKLVQSGKKETAEVTLKRLKTLHQKLSTLEQDLTDKKSLDPICRPLIHNTILHHKDRGVKAYAACCLADLLRLYAPDAPYNERELRDIFQFFYHQLKDNFHTPPAPLGASRRANDASQSSTPGAASQRITDIAYYTEYVYLIESLATIKSVVLACDAANGDDIVHGFFETFVQIVRPDMSKGLIRHLVTILSVVIEEGGAVPPDVMSIIIEQFESKTQPDAAFQLIIDVCNATSDKLQRPVLAHFTEIQMKHGRDPSNEDAKILALSHKLILTMYRHAPGLLLNVIPVLEENLRAAEQVPLRAISTRTLGKMFGERPVVGNGTADLARAYPSAWRAWLGRRLDKAVNVRLAWVESSRVVLTNHPELRQEIQPFLVDRIEDSSDLVRSVICKVICALDYETALHQINEATLRAVGSRMSDKKSNVRAEAITGLAKLWSAAYSEIESGGLAEDQFGWIPETMLHCLQRDVSVDMRAQMTTAFKEHILPLGEDSWVDRLMLVATRLDDAAFKALEKMTGLRGYAKGASPYRAFVDLCEANNGGIIDQDAEEIKSRLAFVIDAMATQLFPDPSKARKDLEQFAAANEARLYKLFKACVDPQSDLKTLTKARNEFIRRIEQSHSDLLDTCTILLHHACFDIVNPSSISPLLKIMSKPNAPPAASRLLTLMAKECAIMCRAHVAELGVAMTDKRLSEVALQALAALAKVDGATMDAGRLVPKATKIVIEGTSRQSKFAARLVSYLGSTEAIGEIIKTLAKSLPDLSPARLIPALCALSEFALSSPAQFELRSSEIHEFVLELIHRHLGSENSDAWVDASDLPEPDQAKLIALRVITHRVLGFARASNALEIATPVLDLLDTILANDGLISGESSTTRAHLRLRASLCALKLANVKVFDKAMGKILERIAWVIKDPIYHVRHLLLLKLASILPIQRLLPRWNVLPVMIALDPSRENIHMAKSVMSSVVKACRHFSKEEKVDRIEMPLARLVWLLASDGDNDWTLADVRDFARYFELFFDCVVNRDNIGLVFQLAGKIKSLKSTTGGSDTTLYKLSELAQIVIRNRGNANHWTIPSYSGAIRFPRDIFHNLPNQDAVLENTKKSYLTSEEANWANNLGRKTVSRESPKKTERKVSKKRARKAESASDSESSGLSEAEEESAASEAEAEPDSGVMGRGGRRNAKSAAKRGLKTKTKKPKPDTESSSELSELDE</sequence>
<dbReference type="GO" id="GO:0006281">
    <property type="term" value="P:DNA repair"/>
    <property type="evidence" value="ECO:0007669"/>
    <property type="project" value="TreeGrafter"/>
</dbReference>
<evidence type="ECO:0000313" key="8">
    <source>
        <dbReference type="EMBL" id="ORX33887.1"/>
    </source>
</evidence>
<keyword evidence="6" id="KW-0175">Coiled coil</keyword>
<evidence type="ECO:0000256" key="4">
    <source>
        <dbReference type="ARBA" id="ARBA00023242"/>
    </source>
</evidence>
<dbReference type="SUPFAM" id="SSF48371">
    <property type="entry name" value="ARM repeat"/>
    <property type="match status" value="1"/>
</dbReference>
<dbReference type="EMBL" id="NBSH01000016">
    <property type="protein sequence ID" value="ORX33887.1"/>
    <property type="molecule type" value="Genomic_DNA"/>
</dbReference>
<feature type="compositionally biased region" description="Basic and acidic residues" evidence="7">
    <location>
        <begin position="1127"/>
        <end position="1138"/>
    </location>
</feature>
<dbReference type="Proteomes" id="UP000193218">
    <property type="component" value="Unassembled WGS sequence"/>
</dbReference>
<dbReference type="Pfam" id="PF20168">
    <property type="entry name" value="PDS5"/>
    <property type="match status" value="1"/>
</dbReference>
<feature type="compositionally biased region" description="Low complexity" evidence="7">
    <location>
        <begin position="1150"/>
        <end position="1159"/>
    </location>
</feature>
<dbReference type="AlphaFoldDB" id="A0A1Y1U8S7"/>
<keyword evidence="4" id="KW-0539">Nucleus</keyword>
<dbReference type="InParanoid" id="A0A1Y1U8S7"/>
<dbReference type="GO" id="GO:0000785">
    <property type="term" value="C:chromatin"/>
    <property type="evidence" value="ECO:0007669"/>
    <property type="project" value="TreeGrafter"/>
</dbReference>
<dbReference type="PANTHER" id="PTHR12663">
    <property type="entry name" value="ANDROGEN INDUCED INHIBITOR OF PROLIFERATION AS3 / PDS5-RELATED"/>
    <property type="match status" value="1"/>
</dbReference>
<dbReference type="GO" id="GO:0051301">
    <property type="term" value="P:cell division"/>
    <property type="evidence" value="ECO:0007669"/>
    <property type="project" value="UniProtKB-KW"/>
</dbReference>
<dbReference type="GO" id="GO:0005634">
    <property type="term" value="C:nucleus"/>
    <property type="evidence" value="ECO:0007669"/>
    <property type="project" value="UniProtKB-SubCell"/>
</dbReference>
<comment type="caution">
    <text evidence="8">The sequence shown here is derived from an EMBL/GenBank/DDBJ whole genome shotgun (WGS) entry which is preliminary data.</text>
</comment>
<dbReference type="OrthoDB" id="200660at2759"/>
<feature type="compositionally biased region" description="Basic residues" evidence="7">
    <location>
        <begin position="1182"/>
        <end position="1201"/>
    </location>
</feature>
<evidence type="ECO:0000256" key="3">
    <source>
        <dbReference type="ARBA" id="ARBA00022776"/>
    </source>
</evidence>
<dbReference type="FunCoup" id="A0A1Y1U8S7">
    <property type="interactions" value="497"/>
</dbReference>
<feature type="compositionally biased region" description="Acidic residues" evidence="7">
    <location>
        <begin position="1160"/>
        <end position="1174"/>
    </location>
</feature>
<dbReference type="PANTHER" id="PTHR12663:SF0">
    <property type="entry name" value="PRECOCIOUS DISSOCIATION OF SISTERS 5, ISOFORM A"/>
    <property type="match status" value="1"/>
</dbReference>
<feature type="coiled-coil region" evidence="6">
    <location>
        <begin position="25"/>
        <end position="52"/>
    </location>
</feature>
<dbReference type="InterPro" id="IPR039776">
    <property type="entry name" value="Pds5"/>
</dbReference>
<organism evidence="8 9">
    <name type="scientific">Kockovaella imperatae</name>
    <dbReference type="NCBI Taxonomy" id="4999"/>
    <lineage>
        <taxon>Eukaryota</taxon>
        <taxon>Fungi</taxon>
        <taxon>Dikarya</taxon>
        <taxon>Basidiomycota</taxon>
        <taxon>Agaricomycotina</taxon>
        <taxon>Tremellomycetes</taxon>
        <taxon>Tremellales</taxon>
        <taxon>Cuniculitremaceae</taxon>
        <taxon>Kockovaella</taxon>
    </lineage>
</organism>
<keyword evidence="2" id="KW-0132">Cell division</keyword>
<name>A0A1Y1U8S7_9TREE</name>
<dbReference type="GeneID" id="33555805"/>
<dbReference type="RefSeq" id="XP_021868175.1">
    <property type="nucleotide sequence ID" value="XM_022013997.1"/>
</dbReference>
<keyword evidence="9" id="KW-1185">Reference proteome</keyword>
<keyword evidence="3" id="KW-0498">Mitosis</keyword>
<protein>
    <submittedName>
        <fullName evidence="8">Armadillo-type protein</fullName>
    </submittedName>
</protein>
<dbReference type="InterPro" id="IPR016024">
    <property type="entry name" value="ARM-type_fold"/>
</dbReference>
<feature type="region of interest" description="Disordered" evidence="7">
    <location>
        <begin position="1121"/>
        <end position="1217"/>
    </location>
</feature>
<comment type="subcellular location">
    <subcellularLocation>
        <location evidence="1">Nucleus</location>
    </subcellularLocation>
</comment>
<keyword evidence="5" id="KW-0131">Cell cycle</keyword>
<accession>A0A1Y1U8S7</accession>
<proteinExistence type="predicted"/>
<feature type="region of interest" description="Disordered" evidence="7">
    <location>
        <begin position="117"/>
        <end position="136"/>
    </location>
</feature>
<dbReference type="CDD" id="cd19953">
    <property type="entry name" value="PDS5"/>
    <property type="match status" value="1"/>
</dbReference>
<evidence type="ECO:0000256" key="5">
    <source>
        <dbReference type="ARBA" id="ARBA00023306"/>
    </source>
</evidence>
<dbReference type="InterPro" id="IPR011989">
    <property type="entry name" value="ARM-like"/>
</dbReference>
<dbReference type="Gene3D" id="1.25.10.10">
    <property type="entry name" value="Leucine-rich Repeat Variant"/>
    <property type="match status" value="1"/>
</dbReference>
<evidence type="ECO:0000313" key="9">
    <source>
        <dbReference type="Proteomes" id="UP000193218"/>
    </source>
</evidence>
<gene>
    <name evidence="8" type="ORF">BD324DRAFT_605211</name>
</gene>
<evidence type="ECO:0000256" key="7">
    <source>
        <dbReference type="SAM" id="MobiDB-lite"/>
    </source>
</evidence>
<feature type="compositionally biased region" description="Low complexity" evidence="7">
    <location>
        <begin position="1207"/>
        <end position="1217"/>
    </location>
</feature>
<reference evidence="8 9" key="1">
    <citation type="submission" date="2017-03" db="EMBL/GenBank/DDBJ databases">
        <title>Widespread Adenine N6-methylation of Active Genes in Fungi.</title>
        <authorList>
            <consortium name="DOE Joint Genome Institute"/>
            <person name="Mondo S.J."/>
            <person name="Dannebaum R.O."/>
            <person name="Kuo R.C."/>
            <person name="Louie K.B."/>
            <person name="Bewick A.J."/>
            <person name="Labutti K."/>
            <person name="Haridas S."/>
            <person name="Kuo A."/>
            <person name="Salamov A."/>
            <person name="Ahrendt S.R."/>
            <person name="Lau R."/>
            <person name="Bowen B.P."/>
            <person name="Lipzen A."/>
            <person name="Sullivan W."/>
            <person name="Andreopoulos W.B."/>
            <person name="Clum A."/>
            <person name="Lindquist E."/>
            <person name="Daum C."/>
            <person name="Northen T.R."/>
            <person name="Ramamoorthy G."/>
            <person name="Schmitz R.J."/>
            <person name="Gryganskyi A."/>
            <person name="Culley D."/>
            <person name="Magnuson J."/>
            <person name="James T.Y."/>
            <person name="O'Malley M.A."/>
            <person name="Stajich J.E."/>
            <person name="Spatafora J.W."/>
            <person name="Visel A."/>
            <person name="Grigoriev I.V."/>
        </authorList>
    </citation>
    <scope>NUCLEOTIDE SEQUENCE [LARGE SCALE GENOMIC DNA]</scope>
    <source>
        <strain evidence="8 9">NRRL Y-17943</strain>
    </source>
</reference>
<evidence type="ECO:0000256" key="1">
    <source>
        <dbReference type="ARBA" id="ARBA00004123"/>
    </source>
</evidence>
<dbReference type="STRING" id="4999.A0A1Y1U8S7"/>
<evidence type="ECO:0000256" key="6">
    <source>
        <dbReference type="SAM" id="Coils"/>
    </source>
</evidence>
<evidence type="ECO:0000256" key="2">
    <source>
        <dbReference type="ARBA" id="ARBA00022618"/>
    </source>
</evidence>